<evidence type="ECO:0000256" key="10">
    <source>
        <dbReference type="ARBA" id="ARBA00023098"/>
    </source>
</evidence>
<protein>
    <recommendedName>
        <fullName evidence="5">isopentenyl-diphosphate Delta-isomerase</fullName>
        <ecNumber evidence="5">5.3.3.2</ecNumber>
    </recommendedName>
</protein>
<proteinExistence type="inferred from homology"/>
<evidence type="ECO:0000256" key="3">
    <source>
        <dbReference type="ARBA" id="ARBA00004826"/>
    </source>
</evidence>
<dbReference type="OrthoDB" id="510307at2759"/>
<keyword evidence="6" id="KW-0444">Lipid biosynthesis</keyword>
<evidence type="ECO:0000259" key="13">
    <source>
        <dbReference type="PROSITE" id="PS51462"/>
    </source>
</evidence>
<dbReference type="UniPathway" id="UPA00059">
    <property type="reaction ID" value="UER00104"/>
</dbReference>
<dbReference type="CDD" id="cd02885">
    <property type="entry name" value="NUDIX_IPP_Isomerase"/>
    <property type="match status" value="1"/>
</dbReference>
<dbReference type="FunCoup" id="A0A096PAZ8">
    <property type="interactions" value="1443"/>
</dbReference>
<keyword evidence="15" id="KW-1185">Reference proteome</keyword>
<dbReference type="PANTHER" id="PTHR10885">
    <property type="entry name" value="ISOPENTENYL-DIPHOSPHATE DELTA-ISOMERASE"/>
    <property type="match status" value="1"/>
</dbReference>
<dbReference type="PANTHER" id="PTHR10885:SF0">
    <property type="entry name" value="ISOPENTENYL-DIPHOSPHATE DELTA-ISOMERASE"/>
    <property type="match status" value="1"/>
</dbReference>
<dbReference type="SUPFAM" id="SSF55811">
    <property type="entry name" value="Nudix"/>
    <property type="match status" value="1"/>
</dbReference>
<dbReference type="InterPro" id="IPR015797">
    <property type="entry name" value="NUDIX_hydrolase-like_dom_sf"/>
</dbReference>
<keyword evidence="11" id="KW-0414">Isoprene biosynthesis</keyword>
<dbReference type="Pfam" id="PF00293">
    <property type="entry name" value="NUDIX"/>
    <property type="match status" value="1"/>
</dbReference>
<dbReference type="AlphaFoldDB" id="A0A096PAZ8"/>
<comment type="caution">
    <text evidence="14">The sequence shown here is derived from an EMBL/GenBank/DDBJ whole genome shotgun (WGS) entry which is preliminary data.</text>
</comment>
<gene>
    <name evidence="14" type="ORF">OT_ostta14g02890</name>
</gene>
<reference evidence="14 15" key="2">
    <citation type="journal article" date="2014" name="BMC Genomics">
        <title>An improved genome of the model marine alga Ostreococcus tauri unfolds by assessing Illumina de novo assemblies.</title>
        <authorList>
            <person name="Blanc-Mathieu R."/>
            <person name="Verhelst B."/>
            <person name="Derelle E."/>
            <person name="Rombauts S."/>
            <person name="Bouget F.Y."/>
            <person name="Carre I."/>
            <person name="Chateau A."/>
            <person name="Eyre-Walker A."/>
            <person name="Grimsley N."/>
            <person name="Moreau H."/>
            <person name="Piegu B."/>
            <person name="Rivals E."/>
            <person name="Schackwitz W."/>
            <person name="Van de Peer Y."/>
            <person name="Piganeau G."/>
        </authorList>
    </citation>
    <scope>NUCLEOTIDE SEQUENCE [LARGE SCALE GENOMIC DNA]</scope>
    <source>
        <strain evidence="15">OTTH 0595 / CCAP 157/2 / RCC745</strain>
    </source>
</reference>
<evidence type="ECO:0000313" key="15">
    <source>
        <dbReference type="Proteomes" id="UP000009170"/>
    </source>
</evidence>
<dbReference type="Proteomes" id="UP000009170">
    <property type="component" value="Unassembled WGS sequence"/>
</dbReference>
<evidence type="ECO:0000256" key="8">
    <source>
        <dbReference type="ARBA" id="ARBA00022842"/>
    </source>
</evidence>
<evidence type="ECO:0000313" key="14">
    <source>
        <dbReference type="EMBL" id="CEG02188.1"/>
    </source>
</evidence>
<dbReference type="InterPro" id="IPR000086">
    <property type="entry name" value="NUDIX_hydrolase_dom"/>
</dbReference>
<dbReference type="InParanoid" id="A0A096PAZ8"/>
<evidence type="ECO:0000256" key="7">
    <source>
        <dbReference type="ARBA" id="ARBA00022723"/>
    </source>
</evidence>
<feature type="domain" description="Nudix hydrolase" evidence="13">
    <location>
        <begin position="50"/>
        <end position="220"/>
    </location>
</feature>
<accession>A0A096PAZ8</accession>
<evidence type="ECO:0000256" key="1">
    <source>
        <dbReference type="ARBA" id="ARBA00001946"/>
    </source>
</evidence>
<evidence type="ECO:0000256" key="9">
    <source>
        <dbReference type="ARBA" id="ARBA00022955"/>
    </source>
</evidence>
<evidence type="ECO:0000256" key="6">
    <source>
        <dbReference type="ARBA" id="ARBA00022516"/>
    </source>
</evidence>
<dbReference type="PROSITE" id="PS51462">
    <property type="entry name" value="NUDIX"/>
    <property type="match status" value="1"/>
</dbReference>
<dbReference type="EC" id="5.3.3.2" evidence="5"/>
<comment type="pathway">
    <text evidence="3">Isoprenoid biosynthesis; dimethylallyl diphosphate biosynthesis; dimethylallyl diphosphate from isopentenyl diphosphate: step 1/1.</text>
</comment>
<dbReference type="GeneID" id="9837806"/>
<comment type="cofactor">
    <cofactor evidence="1">
        <name>Mg(2+)</name>
        <dbReference type="ChEBI" id="CHEBI:18420"/>
    </cofactor>
</comment>
<keyword evidence="12" id="KW-0413">Isomerase</keyword>
<dbReference type="RefSeq" id="XP_022841397.1">
    <property type="nucleotide sequence ID" value="XM_022982632.1"/>
</dbReference>
<sequence>MSSTTWDASQSQLDFMKNDRVILVSERDEIQGSESKENAHRFISESPRGALHRAFSVFLFDCDNRLLLQQRAGNKITFPSVWTNTCCSHQLTGQDPDETDDPVAIASGRCLGAKRAATRKLKHELGIEAEDVPTESIKFLTRLHYCAADEFAENENQPEGGTWGEHEMDYILFAKINRGGESLPMNVNAEEIDDTKWVSASELKAMMDPGSGLRWSPWFRIIAERFLHEWWADLDAALTSDKYVDVNTIHKVM</sequence>
<dbReference type="InterPro" id="IPR011876">
    <property type="entry name" value="IsopentenylPP_isomerase_typ1"/>
</dbReference>
<keyword evidence="10" id="KW-0443">Lipid metabolism</keyword>
<dbReference type="GO" id="GO:0004452">
    <property type="term" value="F:isopentenyl-diphosphate delta-isomerase activity"/>
    <property type="evidence" value="ECO:0007669"/>
    <property type="project" value="UniProtKB-EC"/>
</dbReference>
<dbReference type="Gene3D" id="3.90.79.10">
    <property type="entry name" value="Nucleoside Triphosphate Pyrophosphohydrolase"/>
    <property type="match status" value="1"/>
</dbReference>
<dbReference type="GO" id="GO:0005737">
    <property type="term" value="C:cytoplasm"/>
    <property type="evidence" value="ECO:0007669"/>
    <property type="project" value="TreeGrafter"/>
</dbReference>
<dbReference type="GO" id="GO:0046872">
    <property type="term" value="F:metal ion binding"/>
    <property type="evidence" value="ECO:0007669"/>
    <property type="project" value="UniProtKB-KW"/>
</dbReference>
<dbReference type="GO" id="GO:0009240">
    <property type="term" value="P:isopentenyl diphosphate biosynthetic process"/>
    <property type="evidence" value="ECO:0007669"/>
    <property type="project" value="TreeGrafter"/>
</dbReference>
<evidence type="ECO:0000256" key="11">
    <source>
        <dbReference type="ARBA" id="ARBA00023229"/>
    </source>
</evidence>
<dbReference type="GO" id="GO:0006694">
    <property type="term" value="P:steroid biosynthetic process"/>
    <property type="evidence" value="ECO:0007669"/>
    <property type="project" value="UniProtKB-KW"/>
</dbReference>
<organism evidence="14 15">
    <name type="scientific">Ostreococcus tauri</name>
    <name type="common">Marine green alga</name>
    <dbReference type="NCBI Taxonomy" id="70448"/>
    <lineage>
        <taxon>Eukaryota</taxon>
        <taxon>Viridiplantae</taxon>
        <taxon>Chlorophyta</taxon>
        <taxon>Mamiellophyceae</taxon>
        <taxon>Mamiellales</taxon>
        <taxon>Bathycoccaceae</taxon>
        <taxon>Ostreococcus</taxon>
    </lineage>
</organism>
<keyword evidence="8" id="KW-0460">Magnesium</keyword>
<evidence type="ECO:0000256" key="5">
    <source>
        <dbReference type="ARBA" id="ARBA00012057"/>
    </source>
</evidence>
<dbReference type="NCBIfam" id="TIGR02150">
    <property type="entry name" value="IPP_isom_1"/>
    <property type="match status" value="1"/>
</dbReference>
<evidence type="ECO:0000256" key="2">
    <source>
        <dbReference type="ARBA" id="ARBA00003951"/>
    </source>
</evidence>
<keyword evidence="9" id="KW-0752">Steroid biosynthesis</keyword>
<dbReference type="EMBL" id="CAID01000014">
    <property type="protein sequence ID" value="CEG02188.1"/>
    <property type="molecule type" value="Genomic_DNA"/>
</dbReference>
<dbReference type="STRING" id="70448.A0A096PAZ8"/>
<keyword evidence="7" id="KW-0479">Metal-binding</keyword>
<comment type="similarity">
    <text evidence="4">Belongs to the IPP isomerase type 1 family.</text>
</comment>
<evidence type="ECO:0000256" key="4">
    <source>
        <dbReference type="ARBA" id="ARBA00007579"/>
    </source>
</evidence>
<dbReference type="KEGG" id="ota:OT_ostta14g02890"/>
<dbReference type="FunFam" id="3.90.79.10:FF:000012">
    <property type="entry name" value="Isopentenyl-diphosphate Delta-isomerase 1"/>
    <property type="match status" value="1"/>
</dbReference>
<reference evidence="15" key="1">
    <citation type="journal article" date="2006" name="Proc. Natl. Acad. Sci. U.S.A.">
        <title>Genome analysis of the smallest free-living eukaryote Ostreococcus tauri unveils many unique features.</title>
        <authorList>
            <person name="Derelle E."/>
            <person name="Ferraz C."/>
            <person name="Rombauts S."/>
            <person name="Rouze P."/>
            <person name="Worden A.Z."/>
            <person name="Robbens S."/>
            <person name="Partensky F."/>
            <person name="Degroeve S."/>
            <person name="Echeynie S."/>
            <person name="Cooke R."/>
            <person name="Saeys Y."/>
            <person name="Wuyts J."/>
            <person name="Jabbari K."/>
            <person name="Bowler C."/>
            <person name="Panaud O."/>
            <person name="Piegu B."/>
            <person name="Ball S.G."/>
            <person name="Ral J.-P."/>
            <person name="Bouget F.-Y."/>
            <person name="Piganeau G."/>
            <person name="De Baets B."/>
            <person name="Picard A."/>
            <person name="Delseny M."/>
            <person name="Demaille J."/>
            <person name="Van de Peer Y."/>
            <person name="Moreau H."/>
        </authorList>
    </citation>
    <scope>NUCLEOTIDE SEQUENCE [LARGE SCALE GENOMIC DNA]</scope>
    <source>
        <strain evidence="15">OTTH 0595 / CCAP 157/2 / RCC745</strain>
    </source>
</reference>
<dbReference type="GO" id="GO:0050992">
    <property type="term" value="P:dimethylallyl diphosphate biosynthetic process"/>
    <property type="evidence" value="ECO:0007669"/>
    <property type="project" value="UniProtKB-UniPathway"/>
</dbReference>
<name>A0A096PAZ8_OSTTA</name>
<dbReference type="PIRSF" id="PIRSF018427">
    <property type="entry name" value="Isopntndiph_ism"/>
    <property type="match status" value="1"/>
</dbReference>
<comment type="function">
    <text evidence="2">Catalyzes the 1,3-allylic rearrangement of the homoallylic substrate isopentenyl (IPP) to its highly electrophilic allylic isomer, dimethylallyl diphosphate (DMAPP).</text>
</comment>
<evidence type="ECO:0000256" key="12">
    <source>
        <dbReference type="ARBA" id="ARBA00023235"/>
    </source>
</evidence>